<dbReference type="RefSeq" id="WP_341877644.1">
    <property type="nucleotide sequence ID" value="NZ_CP121687.1"/>
</dbReference>
<name>A0ABZ2Y887_9FIRM</name>
<feature type="domain" description="Sugar-binding" evidence="5">
    <location>
        <begin position="91"/>
        <end position="338"/>
    </location>
</feature>
<dbReference type="PANTHER" id="PTHR34294">
    <property type="entry name" value="TRANSCRIPTIONAL REGULATOR-RELATED"/>
    <property type="match status" value="1"/>
</dbReference>
<dbReference type="InterPro" id="IPR048715">
    <property type="entry name" value="CggR_N"/>
</dbReference>
<protein>
    <submittedName>
        <fullName evidence="7">Sugar-binding domain-containing protein</fullName>
    </submittedName>
</protein>
<dbReference type="Proteomes" id="UP001486565">
    <property type="component" value="Chromosome"/>
</dbReference>
<keyword evidence="4" id="KW-0804">Transcription</keyword>
<dbReference type="InterPro" id="IPR007324">
    <property type="entry name" value="Sugar-bd_dom_put"/>
</dbReference>
<dbReference type="Pfam" id="PF04198">
    <property type="entry name" value="Sugar-bind"/>
    <property type="match status" value="1"/>
</dbReference>
<evidence type="ECO:0000313" key="8">
    <source>
        <dbReference type="Proteomes" id="UP001486565"/>
    </source>
</evidence>
<keyword evidence="3" id="KW-0238">DNA-binding</keyword>
<keyword evidence="2" id="KW-0805">Transcription regulation</keyword>
<sequence length="343" mass="37843">MTNLHVTLQKIIPEGILALERRYEILKTVLYSAPIGRRALAANLNLSERVVRAEVDFLRQYDFIKVTSLGMEITSEGYMIVRDLEDLIYALKGLTELENKVSKILNVNKVVIVPGNSDENDMFKKDIGKAAARLLMSIIKPGNTIAITGGSTVNYMVKAIQPLSSTYDDVFVLPARGSVGHQVEYQSNTLASELAQKLGAEYKLLNIPDHLSKKSLESITKEPEIQETLKKVSKTDILIFGIGNALQMAEKRGLPEPILDFLRRKEAVAEAFGYYFNPSGNIVYTSRTVGIKLDDIKKIPYMIALAGGTSKAQAIKAAGHLLKNGCIVMDEGAANEIIRCEKL</sequence>
<feature type="domain" description="CggR N-terminal DNA binding" evidence="6">
    <location>
        <begin position="19"/>
        <end position="88"/>
    </location>
</feature>
<dbReference type="EMBL" id="CP121687">
    <property type="protein sequence ID" value="WZL70684.1"/>
    <property type="molecule type" value="Genomic_DNA"/>
</dbReference>
<evidence type="ECO:0000259" key="6">
    <source>
        <dbReference type="Pfam" id="PF21715"/>
    </source>
</evidence>
<dbReference type="InterPro" id="IPR036390">
    <property type="entry name" value="WH_DNA-bd_sf"/>
</dbReference>
<dbReference type="PANTHER" id="PTHR34294:SF5">
    <property type="entry name" value="CENTRAL GLYCOLYTIC GENES REGULATOR"/>
    <property type="match status" value="1"/>
</dbReference>
<gene>
    <name evidence="7" type="ORF">QBE51_03905</name>
</gene>
<dbReference type="SUPFAM" id="SSF100950">
    <property type="entry name" value="NagB/RpiA/CoA transferase-like"/>
    <property type="match status" value="1"/>
</dbReference>
<dbReference type="SUPFAM" id="SSF46785">
    <property type="entry name" value="Winged helix' DNA-binding domain"/>
    <property type="match status" value="1"/>
</dbReference>
<evidence type="ECO:0000256" key="2">
    <source>
        <dbReference type="ARBA" id="ARBA00023015"/>
    </source>
</evidence>
<comment type="similarity">
    <text evidence="1">Belongs to the SorC transcriptional regulatory family.</text>
</comment>
<dbReference type="Pfam" id="PF21715">
    <property type="entry name" value="CggR_N"/>
    <property type="match status" value="1"/>
</dbReference>
<organism evidence="7 8">
    <name type="scientific">Defluviitalea saccharophila</name>
    <dbReference type="NCBI Taxonomy" id="879970"/>
    <lineage>
        <taxon>Bacteria</taxon>
        <taxon>Bacillati</taxon>
        <taxon>Bacillota</taxon>
        <taxon>Clostridia</taxon>
        <taxon>Lachnospirales</taxon>
        <taxon>Defluviitaleaceae</taxon>
        <taxon>Defluviitalea</taxon>
    </lineage>
</organism>
<evidence type="ECO:0000256" key="3">
    <source>
        <dbReference type="ARBA" id="ARBA00023125"/>
    </source>
</evidence>
<evidence type="ECO:0000313" key="7">
    <source>
        <dbReference type="EMBL" id="WZL70684.1"/>
    </source>
</evidence>
<accession>A0ABZ2Y887</accession>
<reference evidence="7 8" key="1">
    <citation type="submission" date="2023-03" db="EMBL/GenBank/DDBJ databases">
        <title>Novel Species.</title>
        <authorList>
            <person name="Ma S."/>
        </authorList>
    </citation>
    <scope>NUCLEOTIDE SEQUENCE [LARGE SCALE GENOMIC DNA]</scope>
    <source>
        <strain evidence="7 8">LIND6LT2</strain>
    </source>
</reference>
<dbReference type="Gene3D" id="3.40.50.1360">
    <property type="match status" value="1"/>
</dbReference>
<evidence type="ECO:0000256" key="1">
    <source>
        <dbReference type="ARBA" id="ARBA00010466"/>
    </source>
</evidence>
<dbReference type="InterPro" id="IPR037171">
    <property type="entry name" value="NagB/RpiA_transferase-like"/>
</dbReference>
<proteinExistence type="inferred from homology"/>
<evidence type="ECO:0000259" key="5">
    <source>
        <dbReference type="Pfam" id="PF04198"/>
    </source>
</evidence>
<evidence type="ECO:0000256" key="4">
    <source>
        <dbReference type="ARBA" id="ARBA00023163"/>
    </source>
</evidence>
<dbReference type="InterPro" id="IPR036388">
    <property type="entry name" value="WH-like_DNA-bd_sf"/>
</dbReference>
<dbReference type="Gene3D" id="1.10.10.10">
    <property type="entry name" value="Winged helix-like DNA-binding domain superfamily/Winged helix DNA-binding domain"/>
    <property type="match status" value="1"/>
</dbReference>
<dbReference type="InterPro" id="IPR051054">
    <property type="entry name" value="SorC_transcr_regulators"/>
</dbReference>
<keyword evidence="8" id="KW-1185">Reference proteome</keyword>